<feature type="chain" id="PRO_5032574208" evidence="2">
    <location>
        <begin position="24"/>
        <end position="181"/>
    </location>
</feature>
<evidence type="ECO:0000313" key="5">
    <source>
        <dbReference type="Proteomes" id="UP000255070"/>
    </source>
</evidence>
<dbReference type="InterPro" id="IPR050263">
    <property type="entry name" value="Bact_Fimbrial_Adh_Pro"/>
</dbReference>
<keyword evidence="1 2" id="KW-0732">Signal</keyword>
<gene>
    <name evidence="4" type="primary">sfaA</name>
    <name evidence="4" type="ORF">NCTC10698_03280</name>
</gene>
<dbReference type="PANTHER" id="PTHR33420:SF3">
    <property type="entry name" value="FIMBRIAL SUBUNIT ELFA"/>
    <property type="match status" value="1"/>
</dbReference>
<evidence type="ECO:0000313" key="4">
    <source>
        <dbReference type="EMBL" id="SUY78366.1"/>
    </source>
</evidence>
<dbReference type="InterPro" id="IPR000259">
    <property type="entry name" value="Adhesion_dom_fimbrial"/>
</dbReference>
<comment type="caution">
    <text evidence="4">The sequence shown here is derived from an EMBL/GenBank/DDBJ whole genome shotgun (WGS) entry which is preliminary data.</text>
</comment>
<dbReference type="AlphaFoldDB" id="A0A8B4S638"/>
<dbReference type="SUPFAM" id="SSF49401">
    <property type="entry name" value="Bacterial adhesins"/>
    <property type="match status" value="1"/>
</dbReference>
<protein>
    <submittedName>
        <fullName evidence="4">S-fimbrillin</fullName>
    </submittedName>
</protein>
<dbReference type="EMBL" id="UFXL01000001">
    <property type="protein sequence ID" value="SUY78366.1"/>
    <property type="molecule type" value="Genomic_DNA"/>
</dbReference>
<dbReference type="RefSeq" id="WP_003075581.1">
    <property type="nucleotide sequence ID" value="NZ_BBJZ01000002.1"/>
</dbReference>
<keyword evidence="5" id="KW-1185">Reference proteome</keyword>
<accession>A0A8B4S638</accession>
<dbReference type="InterPro" id="IPR008966">
    <property type="entry name" value="Adhesion_dom_sf"/>
</dbReference>
<feature type="signal peptide" evidence="2">
    <location>
        <begin position="1"/>
        <end position="23"/>
    </location>
</feature>
<name>A0A8B4S638_COMTE</name>
<dbReference type="PANTHER" id="PTHR33420">
    <property type="entry name" value="FIMBRIAL SUBUNIT ELFA-RELATED"/>
    <property type="match status" value="1"/>
</dbReference>
<proteinExistence type="predicted"/>
<evidence type="ECO:0000259" key="3">
    <source>
        <dbReference type="Pfam" id="PF00419"/>
    </source>
</evidence>
<evidence type="ECO:0000256" key="2">
    <source>
        <dbReference type="SAM" id="SignalP"/>
    </source>
</evidence>
<reference evidence="4 5" key="1">
    <citation type="submission" date="2018-06" db="EMBL/GenBank/DDBJ databases">
        <authorList>
            <consortium name="Pathogen Informatics"/>
            <person name="Doyle S."/>
        </authorList>
    </citation>
    <scope>NUCLEOTIDE SEQUENCE [LARGE SCALE GENOMIC DNA]</scope>
    <source>
        <strain evidence="4 5">NCTC10698</strain>
    </source>
</reference>
<sequence>MQSKLRTILICMAGAGLGAQAYAASTKTGVVNITGKVTDTSCVLDSTATTVSVKLPPVAKDLLSAAQSKTGRGGFALTVNGCSDGVKVSAAFVPDSNVDAHGNLKNSATNPASNVQVQVLDKDHQPININTDNADSQMARGVSVSGSTPVTLQYYVQYYSQAGGAGNGDVTATANYQLTYE</sequence>
<dbReference type="Pfam" id="PF00419">
    <property type="entry name" value="Fimbrial"/>
    <property type="match status" value="1"/>
</dbReference>
<organism evidence="4 5">
    <name type="scientific">Comamonas testosteroni</name>
    <name type="common">Pseudomonas testosteroni</name>
    <dbReference type="NCBI Taxonomy" id="285"/>
    <lineage>
        <taxon>Bacteria</taxon>
        <taxon>Pseudomonadati</taxon>
        <taxon>Pseudomonadota</taxon>
        <taxon>Betaproteobacteria</taxon>
        <taxon>Burkholderiales</taxon>
        <taxon>Comamonadaceae</taxon>
        <taxon>Comamonas</taxon>
    </lineage>
</organism>
<dbReference type="Gene3D" id="2.60.40.1090">
    <property type="entry name" value="Fimbrial-type adhesion domain"/>
    <property type="match status" value="1"/>
</dbReference>
<dbReference type="InterPro" id="IPR036937">
    <property type="entry name" value="Adhesion_dom_fimbrial_sf"/>
</dbReference>
<feature type="domain" description="Fimbrial-type adhesion" evidence="3">
    <location>
        <begin position="32"/>
        <end position="180"/>
    </location>
</feature>
<dbReference type="GO" id="GO:0043709">
    <property type="term" value="P:cell adhesion involved in single-species biofilm formation"/>
    <property type="evidence" value="ECO:0007669"/>
    <property type="project" value="TreeGrafter"/>
</dbReference>
<dbReference type="Proteomes" id="UP000255070">
    <property type="component" value="Unassembled WGS sequence"/>
</dbReference>
<dbReference type="GeneID" id="63998614"/>
<evidence type="ECO:0000256" key="1">
    <source>
        <dbReference type="ARBA" id="ARBA00022729"/>
    </source>
</evidence>
<dbReference type="GO" id="GO:0009289">
    <property type="term" value="C:pilus"/>
    <property type="evidence" value="ECO:0007669"/>
    <property type="project" value="InterPro"/>
</dbReference>